<evidence type="ECO:0000313" key="3">
    <source>
        <dbReference type="Proteomes" id="UP000299102"/>
    </source>
</evidence>
<gene>
    <name evidence="2" type="primary">Dync1h1</name>
    <name evidence="2" type="ORF">EVAR_26632_1</name>
</gene>
<reference evidence="2 3" key="1">
    <citation type="journal article" date="2019" name="Commun. Biol.">
        <title>The bagworm genome reveals a unique fibroin gene that provides high tensile strength.</title>
        <authorList>
            <person name="Kono N."/>
            <person name="Nakamura H."/>
            <person name="Ohtoshi R."/>
            <person name="Tomita M."/>
            <person name="Numata K."/>
            <person name="Arakawa K."/>
        </authorList>
    </citation>
    <scope>NUCLEOTIDE SEQUENCE [LARGE SCALE GENOMIC DNA]</scope>
</reference>
<dbReference type="PANTHER" id="PTHR45703:SF36">
    <property type="entry name" value="DYNEIN HEAVY CHAIN, CYTOPLASMIC"/>
    <property type="match status" value="1"/>
</dbReference>
<dbReference type="Proteomes" id="UP000299102">
    <property type="component" value="Unassembled WGS sequence"/>
</dbReference>
<accession>A0A4C2ABZ9</accession>
<dbReference type="STRING" id="151549.A0A4C2ABZ9"/>
<name>A0A4C2ABZ9_EUMVA</name>
<dbReference type="Gene3D" id="3.40.50.300">
    <property type="entry name" value="P-loop containing nucleotide triphosphate hydrolases"/>
    <property type="match status" value="1"/>
</dbReference>
<feature type="domain" description="Dynein heavy chain region D6 P-loop" evidence="1">
    <location>
        <begin position="6"/>
        <end position="76"/>
    </location>
</feature>
<organism evidence="2 3">
    <name type="scientific">Eumeta variegata</name>
    <name type="common">Bagworm moth</name>
    <name type="synonym">Eumeta japonica</name>
    <dbReference type="NCBI Taxonomy" id="151549"/>
    <lineage>
        <taxon>Eukaryota</taxon>
        <taxon>Metazoa</taxon>
        <taxon>Ecdysozoa</taxon>
        <taxon>Arthropoda</taxon>
        <taxon>Hexapoda</taxon>
        <taxon>Insecta</taxon>
        <taxon>Pterygota</taxon>
        <taxon>Neoptera</taxon>
        <taxon>Endopterygota</taxon>
        <taxon>Lepidoptera</taxon>
        <taxon>Glossata</taxon>
        <taxon>Ditrysia</taxon>
        <taxon>Tineoidea</taxon>
        <taxon>Psychidae</taxon>
        <taxon>Oiketicinae</taxon>
        <taxon>Eumeta</taxon>
    </lineage>
</organism>
<keyword evidence="3" id="KW-1185">Reference proteome</keyword>
<dbReference type="InterPro" id="IPR004273">
    <property type="entry name" value="Dynein_heavy_D6_P-loop"/>
</dbReference>
<dbReference type="GO" id="GO:0030286">
    <property type="term" value="C:dynein complex"/>
    <property type="evidence" value="ECO:0007669"/>
    <property type="project" value="InterPro"/>
</dbReference>
<dbReference type="EMBL" id="BGZK01002971">
    <property type="protein sequence ID" value="GBP97610.1"/>
    <property type="molecule type" value="Genomic_DNA"/>
</dbReference>
<dbReference type="PANTHER" id="PTHR45703">
    <property type="entry name" value="DYNEIN HEAVY CHAIN"/>
    <property type="match status" value="1"/>
</dbReference>
<evidence type="ECO:0000313" key="2">
    <source>
        <dbReference type="EMBL" id="GBP97610.1"/>
    </source>
</evidence>
<dbReference type="OrthoDB" id="14187at2759"/>
<dbReference type="GO" id="GO:0008569">
    <property type="term" value="F:minus-end-directed microtubule motor activity"/>
    <property type="evidence" value="ECO:0007669"/>
    <property type="project" value="InterPro"/>
</dbReference>
<dbReference type="Pfam" id="PF03028">
    <property type="entry name" value="Dynein_heavy"/>
    <property type="match status" value="1"/>
</dbReference>
<dbReference type="AlphaFoldDB" id="A0A4C2ABZ9"/>
<dbReference type="GO" id="GO:0045505">
    <property type="term" value="F:dynein intermediate chain binding"/>
    <property type="evidence" value="ECO:0007669"/>
    <property type="project" value="InterPro"/>
</dbReference>
<dbReference type="InterPro" id="IPR026983">
    <property type="entry name" value="DHC"/>
</dbReference>
<dbReference type="GO" id="GO:0051959">
    <property type="term" value="F:dynein light intermediate chain binding"/>
    <property type="evidence" value="ECO:0007669"/>
    <property type="project" value="InterPro"/>
</dbReference>
<dbReference type="GO" id="GO:0007018">
    <property type="term" value="P:microtubule-based movement"/>
    <property type="evidence" value="ECO:0007669"/>
    <property type="project" value="InterPro"/>
</dbReference>
<protein>
    <submittedName>
        <fullName evidence="2">Cytoplasmic dynein 1 heavy chain 1</fullName>
    </submittedName>
</protein>
<dbReference type="InterPro" id="IPR027417">
    <property type="entry name" value="P-loop_NTPase"/>
</dbReference>
<evidence type="ECO:0000259" key="1">
    <source>
        <dbReference type="Pfam" id="PF03028"/>
    </source>
</evidence>
<comment type="caution">
    <text evidence="2">The sequence shown here is derived from an EMBL/GenBank/DDBJ whole genome shotgun (WGS) entry which is preliminary data.</text>
</comment>
<sequence length="142" mass="16314">MATELNKPLSSIAIGSAEGFNRRTRYQYGLQNWQMGNVENVHLAPVWLVQLEKKLHSLQPHPNFRLFLTTEIHLNFQNRSGATALCPLGWAKFYEFNESDLRVACDNFDTWTMLPPWAELTCRRKGASASDAAIPVHLRWQD</sequence>
<proteinExistence type="predicted"/>